<sequence>MTAMVRAGCSKQRIGIWKAGQRRCGPKNVASMSSVSKVPSQLAVKVGMGLQMDSHWSY</sequence>
<keyword evidence="2" id="KW-1185">Reference proteome</keyword>
<evidence type="ECO:0000313" key="2">
    <source>
        <dbReference type="Proteomes" id="UP000324222"/>
    </source>
</evidence>
<accession>A0A5B7KJ04</accession>
<gene>
    <name evidence="1" type="ORF">E2C01_100869</name>
</gene>
<name>A0A5B7KJ04_PORTR</name>
<proteinExistence type="predicted"/>
<dbReference type="EMBL" id="VSRR010144612">
    <property type="protein sequence ID" value="MPD05139.1"/>
    <property type="molecule type" value="Genomic_DNA"/>
</dbReference>
<comment type="caution">
    <text evidence="1">The sequence shown here is derived from an EMBL/GenBank/DDBJ whole genome shotgun (WGS) entry which is preliminary data.</text>
</comment>
<protein>
    <submittedName>
        <fullName evidence="1">Uncharacterized protein</fullName>
    </submittedName>
</protein>
<dbReference type="AlphaFoldDB" id="A0A5B7KJ04"/>
<organism evidence="1 2">
    <name type="scientific">Portunus trituberculatus</name>
    <name type="common">Swimming crab</name>
    <name type="synonym">Neptunus trituberculatus</name>
    <dbReference type="NCBI Taxonomy" id="210409"/>
    <lineage>
        <taxon>Eukaryota</taxon>
        <taxon>Metazoa</taxon>
        <taxon>Ecdysozoa</taxon>
        <taxon>Arthropoda</taxon>
        <taxon>Crustacea</taxon>
        <taxon>Multicrustacea</taxon>
        <taxon>Malacostraca</taxon>
        <taxon>Eumalacostraca</taxon>
        <taxon>Eucarida</taxon>
        <taxon>Decapoda</taxon>
        <taxon>Pleocyemata</taxon>
        <taxon>Brachyura</taxon>
        <taxon>Eubrachyura</taxon>
        <taxon>Portunoidea</taxon>
        <taxon>Portunidae</taxon>
        <taxon>Portuninae</taxon>
        <taxon>Portunus</taxon>
    </lineage>
</organism>
<evidence type="ECO:0000313" key="1">
    <source>
        <dbReference type="EMBL" id="MPD05139.1"/>
    </source>
</evidence>
<reference evidence="1 2" key="1">
    <citation type="submission" date="2019-05" db="EMBL/GenBank/DDBJ databases">
        <title>Another draft genome of Portunus trituberculatus and its Hox gene families provides insights of decapod evolution.</title>
        <authorList>
            <person name="Jeong J.-H."/>
            <person name="Song I."/>
            <person name="Kim S."/>
            <person name="Choi T."/>
            <person name="Kim D."/>
            <person name="Ryu S."/>
            <person name="Kim W."/>
        </authorList>
    </citation>
    <scope>NUCLEOTIDE SEQUENCE [LARGE SCALE GENOMIC DNA]</scope>
    <source>
        <tissue evidence="1">Muscle</tissue>
    </source>
</reference>
<dbReference type="Proteomes" id="UP000324222">
    <property type="component" value="Unassembled WGS sequence"/>
</dbReference>